<dbReference type="AlphaFoldDB" id="A0AAD4WG97"/>
<dbReference type="CDD" id="cd09272">
    <property type="entry name" value="RNase_HI_RT_Ty1"/>
    <property type="match status" value="1"/>
</dbReference>
<dbReference type="EMBL" id="JAJFAZ020000002">
    <property type="protein sequence ID" value="KAI5342109.1"/>
    <property type="molecule type" value="Genomic_DNA"/>
</dbReference>
<name>A0AAD4WG97_PRUDU</name>
<dbReference type="InterPro" id="IPR013103">
    <property type="entry name" value="RVT_2"/>
</dbReference>
<keyword evidence="3" id="KW-1185">Reference proteome</keyword>
<dbReference type="PANTHER" id="PTHR11439:SF502">
    <property type="entry name" value="SECRETED RXLR EFFECTOR PROTEIN 161-LIKE"/>
    <property type="match status" value="1"/>
</dbReference>
<feature type="domain" description="Reverse transcriptase Ty1/copia-type" evidence="1">
    <location>
        <begin position="14"/>
        <end position="102"/>
    </location>
</feature>
<dbReference type="Proteomes" id="UP001054821">
    <property type="component" value="Chromosome 2"/>
</dbReference>
<dbReference type="PANTHER" id="PTHR11439">
    <property type="entry name" value="GAG-POL-RELATED RETROTRANSPOSON"/>
    <property type="match status" value="1"/>
</dbReference>
<proteinExistence type="predicted"/>
<evidence type="ECO:0000313" key="3">
    <source>
        <dbReference type="Proteomes" id="UP001054821"/>
    </source>
</evidence>
<evidence type="ECO:0000259" key="1">
    <source>
        <dbReference type="Pfam" id="PF07727"/>
    </source>
</evidence>
<reference evidence="2 3" key="1">
    <citation type="journal article" date="2022" name="G3 (Bethesda)">
        <title>Whole-genome sequence and methylome profiling of the almond [Prunus dulcis (Mill.) D.A. Webb] cultivar 'Nonpareil'.</title>
        <authorList>
            <person name="D'Amico-Willman K.M."/>
            <person name="Ouma W.Z."/>
            <person name="Meulia T."/>
            <person name="Sideli G.M."/>
            <person name="Gradziel T.M."/>
            <person name="Fresnedo-Ramirez J."/>
        </authorList>
    </citation>
    <scope>NUCLEOTIDE SEQUENCE [LARGE SCALE GENOMIC DNA]</scope>
    <source>
        <strain evidence="2">Clone GOH B32 T37-40</strain>
    </source>
</reference>
<dbReference type="InterPro" id="IPR043502">
    <property type="entry name" value="DNA/RNA_pol_sf"/>
</dbReference>
<comment type="caution">
    <text evidence="2">The sequence shown here is derived from an EMBL/GenBank/DDBJ whole genome shotgun (WGS) entry which is preliminary data.</text>
</comment>
<accession>A0AAD4WG97</accession>
<dbReference type="Pfam" id="PF07727">
    <property type="entry name" value="RVT_2"/>
    <property type="match status" value="1"/>
</dbReference>
<protein>
    <recommendedName>
        <fullName evidence="1">Reverse transcriptase Ty1/copia-type domain-containing protein</fullName>
    </recommendedName>
</protein>
<sequence length="302" mass="33871">MHISTVLVSRKVQVKSENSGIIIVSLYVDDIVYTGNSPQILEEFRKDVMKHYEMTDLGLLHHFLGMGILQTEKSIFIHQKKYAQKLIEKFGLKDCKAVATPLAMNERLSKIDGSEAANEGEYRQIVGSLLYLTATRPDVMFAASLLARFMHNPTKKHLGTAKRVLRYIQGTLDFGIEFIKGKTTTLIDYCDSDWAGSEDDMRSTSGYAFTLGSGVFSWASIKQNIVALSTAKAKYVSAAKAISQAKWLREAIQVKEIELIYCKTEDQIAYILTKALFKDRFVYLRELLGVKSTKGLEGSVDV</sequence>
<organism evidence="2 3">
    <name type="scientific">Prunus dulcis</name>
    <name type="common">Almond</name>
    <name type="synonym">Amygdalus dulcis</name>
    <dbReference type="NCBI Taxonomy" id="3755"/>
    <lineage>
        <taxon>Eukaryota</taxon>
        <taxon>Viridiplantae</taxon>
        <taxon>Streptophyta</taxon>
        <taxon>Embryophyta</taxon>
        <taxon>Tracheophyta</taxon>
        <taxon>Spermatophyta</taxon>
        <taxon>Magnoliopsida</taxon>
        <taxon>eudicotyledons</taxon>
        <taxon>Gunneridae</taxon>
        <taxon>Pentapetalae</taxon>
        <taxon>rosids</taxon>
        <taxon>fabids</taxon>
        <taxon>Rosales</taxon>
        <taxon>Rosaceae</taxon>
        <taxon>Amygdaloideae</taxon>
        <taxon>Amygdaleae</taxon>
        <taxon>Prunus</taxon>
    </lineage>
</organism>
<gene>
    <name evidence="2" type="ORF">L3X38_009984</name>
</gene>
<evidence type="ECO:0000313" key="2">
    <source>
        <dbReference type="EMBL" id="KAI5342109.1"/>
    </source>
</evidence>
<dbReference type="SUPFAM" id="SSF56672">
    <property type="entry name" value="DNA/RNA polymerases"/>
    <property type="match status" value="1"/>
</dbReference>